<evidence type="ECO:0000313" key="1">
    <source>
        <dbReference type="EMBL" id="PCH41095.1"/>
    </source>
</evidence>
<dbReference type="PANTHER" id="PTHR47438">
    <property type="entry name" value="PHOSPHATE METABOLISM PROTEIN 8-RELATED"/>
    <property type="match status" value="1"/>
</dbReference>
<dbReference type="EMBL" id="KB468113">
    <property type="protein sequence ID" value="PCH41095.1"/>
    <property type="molecule type" value="Genomic_DNA"/>
</dbReference>
<dbReference type="STRING" id="742152.A0A2H3JHQ7"/>
<protein>
    <submittedName>
        <fullName evidence="1">Pyrimidine 5-nucleotidase</fullName>
    </submittedName>
</protein>
<dbReference type="GO" id="GO:0009166">
    <property type="term" value="P:nucleotide catabolic process"/>
    <property type="evidence" value="ECO:0007669"/>
    <property type="project" value="TreeGrafter"/>
</dbReference>
<dbReference type="GO" id="GO:0006206">
    <property type="term" value="P:pyrimidine nucleobase metabolic process"/>
    <property type="evidence" value="ECO:0007669"/>
    <property type="project" value="TreeGrafter"/>
</dbReference>
<dbReference type="SFLD" id="SFLDS00003">
    <property type="entry name" value="Haloacid_Dehalogenase"/>
    <property type="match status" value="1"/>
</dbReference>
<dbReference type="InterPro" id="IPR010237">
    <property type="entry name" value="Pyr-5-nucltdase"/>
</dbReference>
<dbReference type="Gene3D" id="1.10.150.450">
    <property type="match status" value="1"/>
</dbReference>
<dbReference type="InterPro" id="IPR006439">
    <property type="entry name" value="HAD-SF_hydro_IA"/>
</dbReference>
<proteinExistence type="predicted"/>
<dbReference type="SUPFAM" id="SSF56784">
    <property type="entry name" value="HAD-like"/>
    <property type="match status" value="1"/>
</dbReference>
<dbReference type="InterPro" id="IPR023214">
    <property type="entry name" value="HAD_sf"/>
</dbReference>
<keyword evidence="2" id="KW-1185">Reference proteome</keyword>
<dbReference type="Proteomes" id="UP000218811">
    <property type="component" value="Unassembled WGS sequence"/>
</dbReference>
<accession>A0A2H3JHQ7</accession>
<dbReference type="OrthoDB" id="1065058at2759"/>
<gene>
    <name evidence="1" type="ORF">WOLCODRAFT_137187</name>
</gene>
<sequence>MSSNGDITTGNTNDDRYTIWLDIDNTLYSASARISQAMGERIHAYFVALGFPEDEATELHHKYYNQYGLALRGLVRHHNIDPLDFNRKCDGSLPLEDALNPDPKLRKLLQDIDRSKARVWALTNAYKTHAQRVLRILGVEDQIEGLVYCDYSKPDFSCKPEAEYYHNALRQANISNPAKCCFVDDSRTNVNAAQSLGWGRCVHFCEKGLIVVEGGKAREIGKDLTAAADDSGITTITDLEELRTVWSDLFKI</sequence>
<dbReference type="SFLD" id="SFLDG01129">
    <property type="entry name" value="C1.5:_HAD__Beta-PGM__Phosphata"/>
    <property type="match status" value="1"/>
</dbReference>
<dbReference type="GO" id="GO:0008252">
    <property type="term" value="F:nucleotidase activity"/>
    <property type="evidence" value="ECO:0007669"/>
    <property type="project" value="TreeGrafter"/>
</dbReference>
<dbReference type="SFLD" id="SFLDG01132">
    <property type="entry name" value="C1.5.3:_5'-Nucleotidase_Like"/>
    <property type="match status" value="1"/>
</dbReference>
<organism evidence="1 2">
    <name type="scientific">Wolfiporia cocos (strain MD-104)</name>
    <name type="common">Brown rot fungus</name>
    <dbReference type="NCBI Taxonomy" id="742152"/>
    <lineage>
        <taxon>Eukaryota</taxon>
        <taxon>Fungi</taxon>
        <taxon>Dikarya</taxon>
        <taxon>Basidiomycota</taxon>
        <taxon>Agaricomycotina</taxon>
        <taxon>Agaricomycetes</taxon>
        <taxon>Polyporales</taxon>
        <taxon>Phaeolaceae</taxon>
        <taxon>Wolfiporia</taxon>
    </lineage>
</organism>
<dbReference type="InterPro" id="IPR036412">
    <property type="entry name" value="HAD-like_sf"/>
</dbReference>
<dbReference type="PANTHER" id="PTHR47438:SF1">
    <property type="entry name" value="PHOSPHATE METABOLISM PROTEIN 8-RELATED"/>
    <property type="match status" value="1"/>
</dbReference>
<dbReference type="NCBIfam" id="TIGR01509">
    <property type="entry name" value="HAD-SF-IA-v3"/>
    <property type="match status" value="1"/>
</dbReference>
<dbReference type="InterPro" id="IPR052791">
    <property type="entry name" value="SSM1_domain"/>
</dbReference>
<dbReference type="NCBIfam" id="TIGR01993">
    <property type="entry name" value="Pyr-5-nucltdase"/>
    <property type="match status" value="1"/>
</dbReference>
<dbReference type="Pfam" id="PF00702">
    <property type="entry name" value="Hydrolase"/>
    <property type="match status" value="1"/>
</dbReference>
<name>A0A2H3JHQ7_WOLCO</name>
<dbReference type="OMA" id="YPHHVNL"/>
<reference evidence="1 2" key="1">
    <citation type="journal article" date="2012" name="Science">
        <title>The Paleozoic origin of enzymatic lignin decomposition reconstructed from 31 fungal genomes.</title>
        <authorList>
            <person name="Floudas D."/>
            <person name="Binder M."/>
            <person name="Riley R."/>
            <person name="Barry K."/>
            <person name="Blanchette R.A."/>
            <person name="Henrissat B."/>
            <person name="Martinez A.T."/>
            <person name="Otillar R."/>
            <person name="Spatafora J.W."/>
            <person name="Yadav J.S."/>
            <person name="Aerts A."/>
            <person name="Benoit I."/>
            <person name="Boyd A."/>
            <person name="Carlson A."/>
            <person name="Copeland A."/>
            <person name="Coutinho P.M."/>
            <person name="de Vries R.P."/>
            <person name="Ferreira P."/>
            <person name="Findley K."/>
            <person name="Foster B."/>
            <person name="Gaskell J."/>
            <person name="Glotzer D."/>
            <person name="Gorecki P."/>
            <person name="Heitman J."/>
            <person name="Hesse C."/>
            <person name="Hori C."/>
            <person name="Igarashi K."/>
            <person name="Jurgens J.A."/>
            <person name="Kallen N."/>
            <person name="Kersten P."/>
            <person name="Kohler A."/>
            <person name="Kuees U."/>
            <person name="Kumar T.K.A."/>
            <person name="Kuo A."/>
            <person name="LaButti K."/>
            <person name="Larrondo L.F."/>
            <person name="Lindquist E."/>
            <person name="Ling A."/>
            <person name="Lombard V."/>
            <person name="Lucas S."/>
            <person name="Lundell T."/>
            <person name="Martin R."/>
            <person name="McLaughlin D.J."/>
            <person name="Morgenstern I."/>
            <person name="Morin E."/>
            <person name="Murat C."/>
            <person name="Nagy L.G."/>
            <person name="Nolan M."/>
            <person name="Ohm R.A."/>
            <person name="Patyshakuliyeva A."/>
            <person name="Rokas A."/>
            <person name="Ruiz-Duenas F.J."/>
            <person name="Sabat G."/>
            <person name="Salamov A."/>
            <person name="Samejima M."/>
            <person name="Schmutz J."/>
            <person name="Slot J.C."/>
            <person name="St John F."/>
            <person name="Stenlid J."/>
            <person name="Sun H."/>
            <person name="Sun S."/>
            <person name="Syed K."/>
            <person name="Tsang A."/>
            <person name="Wiebenga A."/>
            <person name="Young D."/>
            <person name="Pisabarro A."/>
            <person name="Eastwood D.C."/>
            <person name="Martin F."/>
            <person name="Cullen D."/>
            <person name="Grigoriev I.V."/>
            <person name="Hibbett D.S."/>
        </authorList>
    </citation>
    <scope>NUCLEOTIDE SEQUENCE [LARGE SCALE GENOMIC DNA]</scope>
    <source>
        <strain evidence="1 2">MD-104</strain>
    </source>
</reference>
<dbReference type="Gene3D" id="3.40.50.1000">
    <property type="entry name" value="HAD superfamily/HAD-like"/>
    <property type="match status" value="1"/>
</dbReference>
<dbReference type="AlphaFoldDB" id="A0A2H3JHQ7"/>
<evidence type="ECO:0000313" key="2">
    <source>
        <dbReference type="Proteomes" id="UP000218811"/>
    </source>
</evidence>